<sequence>MMKMIFIIIGLIIFNQLIVHVSPKEMRIPIPQIPHNGVLVVKKTGGINDVNEIVEIDMKTLSTRYNTQVLLQTDIQKLRFDVYGDSTFKEFPQFTNVTLENPQYYDYVLDIEIPIIQHPYSKKIVWMTYPLKSKPNFLDTLEYILNTYGVAIIY</sequence>
<keyword evidence="1" id="KW-0732">Signal</keyword>
<comment type="caution">
    <text evidence="2">The sequence shown here is derived from an EMBL/GenBank/DDBJ whole genome shotgun (WGS) entry which is preliminary data.</text>
</comment>
<dbReference type="InParanoid" id="Q54MH5"/>
<keyword evidence="3" id="KW-1185">Reference proteome</keyword>
<feature type="chain" id="PRO_5004250138" evidence="1">
    <location>
        <begin position="24"/>
        <end position="154"/>
    </location>
</feature>
<dbReference type="FunCoup" id="Q54MH5">
    <property type="interactions" value="877"/>
</dbReference>
<dbReference type="OMA" id="FYEYLYY"/>
<accession>Q54MH5</accession>
<dbReference type="RefSeq" id="XP_638015.1">
    <property type="nucleotide sequence ID" value="XM_632923.1"/>
</dbReference>
<evidence type="ECO:0000313" key="2">
    <source>
        <dbReference type="EMBL" id="EAL64502.1"/>
    </source>
</evidence>
<feature type="signal peptide" evidence="1">
    <location>
        <begin position="1"/>
        <end position="23"/>
    </location>
</feature>
<dbReference type="EMBL" id="AAFI02000082">
    <property type="protein sequence ID" value="EAL64502.1"/>
    <property type="molecule type" value="Genomic_DNA"/>
</dbReference>
<organism evidence="2 3">
    <name type="scientific">Dictyostelium discoideum</name>
    <name type="common">Social amoeba</name>
    <dbReference type="NCBI Taxonomy" id="44689"/>
    <lineage>
        <taxon>Eukaryota</taxon>
        <taxon>Amoebozoa</taxon>
        <taxon>Evosea</taxon>
        <taxon>Eumycetozoa</taxon>
        <taxon>Dictyostelia</taxon>
        <taxon>Dictyosteliales</taxon>
        <taxon>Dictyosteliaceae</taxon>
        <taxon>Dictyostelium</taxon>
    </lineage>
</organism>
<dbReference type="GeneID" id="8625366"/>
<dbReference type="PaxDb" id="44689-DDB0186759"/>
<dbReference type="dictyBase" id="DDB_G0285935"/>
<evidence type="ECO:0000256" key="1">
    <source>
        <dbReference type="SAM" id="SignalP"/>
    </source>
</evidence>
<protein>
    <submittedName>
        <fullName evidence="2">Uncharacterized protein</fullName>
    </submittedName>
</protein>
<name>Q54MH5_DICDI</name>
<dbReference type="eggNOG" id="ENOG502RINW">
    <property type="taxonomic scope" value="Eukaryota"/>
</dbReference>
<dbReference type="Proteomes" id="UP000002195">
    <property type="component" value="Unassembled WGS sequence"/>
</dbReference>
<evidence type="ECO:0000313" key="3">
    <source>
        <dbReference type="Proteomes" id="UP000002195"/>
    </source>
</evidence>
<dbReference type="KEGG" id="ddi:DDB_G0285935"/>
<gene>
    <name evidence="2" type="ORF">DDB_G0285935</name>
</gene>
<dbReference type="AlphaFoldDB" id="Q54MH5"/>
<dbReference type="VEuPathDB" id="AmoebaDB:DDB_G0285935"/>
<reference evidence="2 3" key="1">
    <citation type="journal article" date="2005" name="Nature">
        <title>The genome of the social amoeba Dictyostelium discoideum.</title>
        <authorList>
            <consortium name="The Dictyostelium discoideum Sequencing Consortium"/>
            <person name="Eichinger L."/>
            <person name="Pachebat J.A."/>
            <person name="Glockner G."/>
            <person name="Rajandream M.A."/>
            <person name="Sucgang R."/>
            <person name="Berriman M."/>
            <person name="Song J."/>
            <person name="Olsen R."/>
            <person name="Szafranski K."/>
            <person name="Xu Q."/>
            <person name="Tunggal B."/>
            <person name="Kummerfeld S."/>
            <person name="Madera M."/>
            <person name="Konfortov B.A."/>
            <person name="Rivero F."/>
            <person name="Bankier A.T."/>
            <person name="Lehmann R."/>
            <person name="Hamlin N."/>
            <person name="Davies R."/>
            <person name="Gaudet P."/>
            <person name="Fey P."/>
            <person name="Pilcher K."/>
            <person name="Chen G."/>
            <person name="Saunders D."/>
            <person name="Sodergren E."/>
            <person name="Davis P."/>
            <person name="Kerhornou A."/>
            <person name="Nie X."/>
            <person name="Hall N."/>
            <person name="Anjard C."/>
            <person name="Hemphill L."/>
            <person name="Bason N."/>
            <person name="Farbrother P."/>
            <person name="Desany B."/>
            <person name="Just E."/>
            <person name="Morio T."/>
            <person name="Rost R."/>
            <person name="Churcher C."/>
            <person name="Cooper J."/>
            <person name="Haydock S."/>
            <person name="van Driessche N."/>
            <person name="Cronin A."/>
            <person name="Goodhead I."/>
            <person name="Muzny D."/>
            <person name="Mourier T."/>
            <person name="Pain A."/>
            <person name="Lu M."/>
            <person name="Harper D."/>
            <person name="Lindsay R."/>
            <person name="Hauser H."/>
            <person name="James K."/>
            <person name="Quiles M."/>
            <person name="Madan Babu M."/>
            <person name="Saito T."/>
            <person name="Buchrieser C."/>
            <person name="Wardroper A."/>
            <person name="Felder M."/>
            <person name="Thangavelu M."/>
            <person name="Johnson D."/>
            <person name="Knights A."/>
            <person name="Loulseged H."/>
            <person name="Mungall K."/>
            <person name="Oliver K."/>
            <person name="Price C."/>
            <person name="Quail M.A."/>
            <person name="Urushihara H."/>
            <person name="Hernandez J."/>
            <person name="Rabbinowitsch E."/>
            <person name="Steffen D."/>
            <person name="Sanders M."/>
            <person name="Ma J."/>
            <person name="Kohara Y."/>
            <person name="Sharp S."/>
            <person name="Simmonds M."/>
            <person name="Spiegler S."/>
            <person name="Tivey A."/>
            <person name="Sugano S."/>
            <person name="White B."/>
            <person name="Walker D."/>
            <person name="Woodward J."/>
            <person name="Winckler T."/>
            <person name="Tanaka Y."/>
            <person name="Shaulsky G."/>
            <person name="Schleicher M."/>
            <person name="Weinstock G."/>
            <person name="Rosenthal A."/>
            <person name="Cox E.C."/>
            <person name="Chisholm R.L."/>
            <person name="Gibbs R."/>
            <person name="Loomis W.F."/>
            <person name="Platzer M."/>
            <person name="Kay R.R."/>
            <person name="Williams J."/>
            <person name="Dear P.H."/>
            <person name="Noegel A.A."/>
            <person name="Barrell B."/>
            <person name="Kuspa A."/>
        </authorList>
    </citation>
    <scope>NUCLEOTIDE SEQUENCE [LARGE SCALE GENOMIC DNA]</scope>
    <source>
        <strain evidence="2 3">AX4</strain>
    </source>
</reference>
<dbReference type="HOGENOM" id="CLU_1707549_0_0_1"/>
<proteinExistence type="predicted"/>